<feature type="chain" id="PRO_5039406870" description="Nitrous oxide reduction protein" evidence="1">
    <location>
        <begin position="20"/>
        <end position="152"/>
    </location>
</feature>
<dbReference type="PROSITE" id="PS51257">
    <property type="entry name" value="PROKAR_LIPOPROTEIN"/>
    <property type="match status" value="1"/>
</dbReference>
<feature type="signal peptide" evidence="1">
    <location>
        <begin position="1"/>
        <end position="19"/>
    </location>
</feature>
<evidence type="ECO:0000256" key="1">
    <source>
        <dbReference type="SAM" id="SignalP"/>
    </source>
</evidence>
<comment type="caution">
    <text evidence="2">The sequence shown here is derived from an EMBL/GenBank/DDBJ whole genome shotgun (WGS) entry which is preliminary data.</text>
</comment>
<dbReference type="SUPFAM" id="SSF160387">
    <property type="entry name" value="NosL/MerB-like"/>
    <property type="match status" value="1"/>
</dbReference>
<reference evidence="2 3" key="1">
    <citation type="submission" date="2014-11" db="EMBL/GenBank/DDBJ databases">
        <title>Genome sequence and analysis of novel Kurthia sp.</title>
        <authorList>
            <person name="Lawson J.N."/>
            <person name="Gonzalez J.E."/>
            <person name="Rinauldi L."/>
            <person name="Xuan Z."/>
            <person name="Firman A."/>
            <person name="Shaddox L."/>
            <person name="Trudeau A."/>
            <person name="Shah S."/>
            <person name="Reiman D."/>
        </authorList>
    </citation>
    <scope>NUCLEOTIDE SEQUENCE [LARGE SCALE GENOMIC DNA]</scope>
    <source>
        <strain evidence="2 3">3B1D</strain>
    </source>
</reference>
<protein>
    <recommendedName>
        <fullName evidence="4">Nitrous oxide reduction protein</fullName>
    </recommendedName>
</protein>
<dbReference type="RefSeq" id="WP_126989612.1">
    <property type="nucleotide sequence ID" value="NZ_JTFC01000011.1"/>
</dbReference>
<evidence type="ECO:0000313" key="3">
    <source>
        <dbReference type="Proteomes" id="UP000288623"/>
    </source>
</evidence>
<sequence>MKKKIWLAGAMATSLLLSACGDKSFEARDINPATDICKICNMSVAAEKYAAQVALANGDYETFDDIGCLMEYYTKTDKKQIGEAFVKDFSGDTWVNVETAIYVSDKEISTPMSYGVIAFKTKEEAQQFIDSEGKGKVITFDEVKAMDWSGHA</sequence>
<evidence type="ECO:0000313" key="2">
    <source>
        <dbReference type="EMBL" id="RUS57795.1"/>
    </source>
</evidence>
<dbReference type="AlphaFoldDB" id="A0A433RWZ5"/>
<dbReference type="InterPro" id="IPR008719">
    <property type="entry name" value="N2O_reductase_NosL"/>
</dbReference>
<proteinExistence type="predicted"/>
<evidence type="ECO:0008006" key="4">
    <source>
        <dbReference type="Google" id="ProtNLM"/>
    </source>
</evidence>
<gene>
    <name evidence="2" type="ORF">QI30_03700</name>
</gene>
<name>A0A433RWZ5_9BACL</name>
<dbReference type="Pfam" id="PF05573">
    <property type="entry name" value="NosL"/>
    <property type="match status" value="1"/>
</dbReference>
<dbReference type="Gene3D" id="3.30.70.2050">
    <property type="match status" value="1"/>
</dbReference>
<dbReference type="PANTHER" id="PTHR41247">
    <property type="entry name" value="HTH-TYPE TRANSCRIPTIONAL REPRESSOR YCNK"/>
    <property type="match status" value="1"/>
</dbReference>
<organism evidence="2 3">
    <name type="scientific">Candidatus Kurthia intestinigallinarum</name>
    <dbReference type="NCBI Taxonomy" id="1562256"/>
    <lineage>
        <taxon>Bacteria</taxon>
        <taxon>Bacillati</taxon>
        <taxon>Bacillota</taxon>
        <taxon>Bacilli</taxon>
        <taxon>Bacillales</taxon>
        <taxon>Caryophanaceae</taxon>
        <taxon>Kurthia</taxon>
    </lineage>
</organism>
<accession>A0A433RWZ5</accession>
<dbReference type="Proteomes" id="UP000288623">
    <property type="component" value="Unassembled WGS sequence"/>
</dbReference>
<dbReference type="OrthoDB" id="9792749at2"/>
<dbReference type="EMBL" id="JTFC01000011">
    <property type="protein sequence ID" value="RUS57795.1"/>
    <property type="molecule type" value="Genomic_DNA"/>
</dbReference>
<keyword evidence="3" id="KW-1185">Reference proteome</keyword>
<dbReference type="PANTHER" id="PTHR41247:SF1">
    <property type="entry name" value="HTH-TYPE TRANSCRIPTIONAL REPRESSOR YCNK"/>
    <property type="match status" value="1"/>
</dbReference>
<keyword evidence="1" id="KW-0732">Signal</keyword>